<gene>
    <name evidence="1" type="ORF">M670_04777</name>
</gene>
<evidence type="ECO:0000313" key="1">
    <source>
        <dbReference type="EMBL" id="KEF36048.1"/>
    </source>
</evidence>
<dbReference type="Proteomes" id="UP000027936">
    <property type="component" value="Unassembled WGS sequence"/>
</dbReference>
<dbReference type="InterPro" id="IPR038193">
    <property type="entry name" value="Mistic_sf"/>
</dbReference>
<reference evidence="1 2" key="1">
    <citation type="submission" date="2014-04" db="EMBL/GenBank/DDBJ databases">
        <title>Draft genome sequence of Bacillus azotoformans MEV2011, a (co-) denitrifying strain unable to grow in the presence of oxygen.</title>
        <authorList>
            <person name="Nielsen M."/>
            <person name="Schreiber L."/>
            <person name="Finster K."/>
            <person name="Schramm A."/>
        </authorList>
    </citation>
    <scope>NUCLEOTIDE SEQUENCE [LARGE SCALE GENOMIC DNA]</scope>
    <source>
        <strain evidence="1 2">MEV2011</strain>
    </source>
</reference>
<evidence type="ECO:0000313" key="2">
    <source>
        <dbReference type="Proteomes" id="UP000027936"/>
    </source>
</evidence>
<dbReference type="EMBL" id="JJRY01000037">
    <property type="protein sequence ID" value="KEF36048.1"/>
    <property type="molecule type" value="Genomic_DNA"/>
</dbReference>
<name>A0A072NGL5_SCHAZ</name>
<dbReference type="PATRIC" id="fig|1348973.3.peg.4648"/>
<proteinExistence type="predicted"/>
<dbReference type="AlphaFoldDB" id="A0A072NGL5"/>
<dbReference type="OrthoDB" id="2898399at2"/>
<sequence length="60" mass="6822">MEMTKSQAFAHTIKIAVKAKNAFGQEMVNQKVNTIIKEVLSFLPLDDYIEHAQDEREDVG</sequence>
<protein>
    <submittedName>
        <fullName evidence="1">Membrane-integrating protein Mistic</fullName>
    </submittedName>
</protein>
<dbReference type="Gene3D" id="1.10.220.90">
    <property type="entry name" value="Mistic"/>
    <property type="match status" value="1"/>
</dbReference>
<dbReference type="Pfam" id="PF11458">
    <property type="entry name" value="Mistic"/>
    <property type="match status" value="1"/>
</dbReference>
<accession>A0A072NGL5</accession>
<dbReference type="InterPro" id="IPR021078">
    <property type="entry name" value="Membrane-integrating_Mistic"/>
</dbReference>
<comment type="caution">
    <text evidence="1">The sequence shown here is derived from an EMBL/GenBank/DDBJ whole genome shotgun (WGS) entry which is preliminary data.</text>
</comment>
<organism evidence="1 2">
    <name type="scientific">Schinkia azotoformans MEV2011</name>
    <dbReference type="NCBI Taxonomy" id="1348973"/>
    <lineage>
        <taxon>Bacteria</taxon>
        <taxon>Bacillati</taxon>
        <taxon>Bacillota</taxon>
        <taxon>Bacilli</taxon>
        <taxon>Bacillales</taxon>
        <taxon>Bacillaceae</taxon>
        <taxon>Calidifontibacillus/Schinkia group</taxon>
        <taxon>Schinkia</taxon>
    </lineage>
</organism>